<organism evidence="1 2">
    <name type="scientific">Polluticaenibacter yanchengensis</name>
    <dbReference type="NCBI Taxonomy" id="3014562"/>
    <lineage>
        <taxon>Bacteria</taxon>
        <taxon>Pseudomonadati</taxon>
        <taxon>Bacteroidota</taxon>
        <taxon>Chitinophagia</taxon>
        <taxon>Chitinophagales</taxon>
        <taxon>Chitinophagaceae</taxon>
        <taxon>Polluticaenibacter</taxon>
    </lineage>
</organism>
<evidence type="ECO:0000313" key="2">
    <source>
        <dbReference type="Proteomes" id="UP001210231"/>
    </source>
</evidence>
<accession>A0ABT4UL28</accession>
<dbReference type="InterPro" id="IPR015943">
    <property type="entry name" value="WD40/YVTN_repeat-like_dom_sf"/>
</dbReference>
<protein>
    <submittedName>
        <fullName evidence="1">Uncharacterized protein</fullName>
    </submittedName>
</protein>
<dbReference type="Gene3D" id="2.130.10.10">
    <property type="entry name" value="YVTN repeat-like/Quinoprotein amine dehydrogenase"/>
    <property type="match status" value="1"/>
</dbReference>
<keyword evidence="2" id="KW-1185">Reference proteome</keyword>
<comment type="caution">
    <text evidence="1">The sequence shown here is derived from an EMBL/GenBank/DDBJ whole genome shotgun (WGS) entry which is preliminary data.</text>
</comment>
<sequence length="373" mass="44000">MTNTDGLLVRKYTQENGLTQNTIRGIRFDANNFIWLATDIGLSNFNGTSFRTYGLDQIKGLINPRFILMSKDKEGSVYALNEDGHTVKLVQDSHNGMYYPTYVGNHYLHSFNGNIINLQHLNINKDIRVLLEKYILKNPEATFFNLLDDSTGYFNINNQLYFFSGHQFQTLTFNNNNDRSYDFIIGNNYFMYENGHYNLVQKGVITRRNLLFNAHKKELSRSAHDNRSYILRAKSDTINYYIDDKLTIYKIRHEDSLIALEKLNFALPIDHVRDILYDAELKFFFIGTSLSGFYTIDRSLFQVPQDDIIKYNSLNFQYYNPKRKRLYAGDFFIDLTSYHVHKTSEKLRRSRYFRVDDNDFCYYSKILHSDGWT</sequence>
<reference evidence="1 2" key="1">
    <citation type="submission" date="2022-12" db="EMBL/GenBank/DDBJ databases">
        <title>Chitinophagaceae gen. sp. nov., a new member of the family Chitinophagaceae, isolated from soil in a chemical factory.</title>
        <authorList>
            <person name="Ke Z."/>
        </authorList>
    </citation>
    <scope>NUCLEOTIDE SEQUENCE [LARGE SCALE GENOMIC DNA]</scope>
    <source>
        <strain evidence="1 2">LY-5</strain>
    </source>
</reference>
<name>A0ABT4UL28_9BACT</name>
<evidence type="ECO:0000313" key="1">
    <source>
        <dbReference type="EMBL" id="MDA3615542.1"/>
    </source>
</evidence>
<dbReference type="Proteomes" id="UP001210231">
    <property type="component" value="Unassembled WGS sequence"/>
</dbReference>
<gene>
    <name evidence="1" type="ORF">O3P16_12045</name>
</gene>
<proteinExistence type="predicted"/>
<dbReference type="EMBL" id="JAQGEF010000014">
    <property type="protein sequence ID" value="MDA3615542.1"/>
    <property type="molecule type" value="Genomic_DNA"/>
</dbReference>
<dbReference type="RefSeq" id="WP_407031869.1">
    <property type="nucleotide sequence ID" value="NZ_JAQGEF010000014.1"/>
</dbReference>